<dbReference type="InterPro" id="IPR018506">
    <property type="entry name" value="Cyt_B5_heme-BS"/>
</dbReference>
<evidence type="ECO:0000256" key="10">
    <source>
        <dbReference type="ARBA" id="ARBA00049342"/>
    </source>
</evidence>
<sequence>MSERSCPVSGHKGGPHSVCAAGGQRTGPRGCAFAAYQMTSQSHYSPEGTPLDGKTVDDLVAQERKTITELLIPEPPPRSVTNGLANADHLNPTDLDVLASALGAPARQVLNRAMELGPRTGWRDGYLSSTHGFCPPDPSAAPAALAMSPGRVWSDLCERMPAVVARGKMRESILQIPLVYGTADVIPDAALWAATVCLGILASVYRYEERNDGHEGISVSAPPGTFRNIAGEADEEEETKGIPRNIAIPLRQICTRMGRILPHLTQYDVSVYNFKLRDPTSINPYVARCENMDLRWPVFNDRGEAMFLLCMAETHGCFVNGVETMTRCQERVMLRDKEGLLRELIQLKTIVDRFAHVFHKISVNPHSGENFANPVEWGQRYAKFSAPLSKRVPALSGLALPVFLLMDAFIGRTKYDTFLGKEALHLRAWLPLNIRAFIASIEYHYQVPAFVKESGDPRLMGVMEGILEAYISEKGWMGTHRYKVYGFLEVVAKTGRSETNGNAGAGDNAGRPWEEVHKSLSDSMRERLEPFRGKVDLQPQQLRGSFEECRFKARILSRSSIDNDPSRSTGMVTFGLEDTGITFQPGDRLAIMPVNSWTEVNKVTAALGLDEFLNKPVPVANIPDWNRFAKHLKAVNKSDGPASVTVQDILRRGHLAPLTKDLIMAFHIALRASSSTLVKVLGSDMWPVQGTIGDVLQLAVSDVSPAVWDKAFDLNDLSWLPKLIPVETPRTYSISNYSNELLPSTVDLTVARSEYKVAKVLDMGLSLNQRYGVSSGCLNPDPAYSEEMFDDEEYLIGVCRPLNFELPSTMTGPIAMFAGGSGIAPFRSFWQSRAQTSVGRNILFLGVQSRDRFSYEHELRDFVHSGQIELHTAFSRDSNGLVYDPMSRDLVEKQMGPRYLDAAIIEQGRTVCDIVVSKSQGGLGGHLYICGSLAMYETIMSGIRQAIYQNWASTKETADSLVAKAFAERRFMLDIFMTPKPVSYSTPRIPISKLSMNTGHRKGSRMWIGVHGGVYDITDFLPMHPGGTLIAQASGGLDASKTFDDVAHTSNPEVTSLLSKYFIGHLAAKPEFRSSDISGLYDLWYQYLRNCVESLTTLYFEVNYIQQDARTWFQGDLFNMGGVRKFYQFQSRLMQNGFSTLFGAKLQELYLKLTFALVSSGTPETRVSDVIGIITRAQASPDSATAANEIAQIGQFVCNSQNAQFQENGILRYSQAVTELDVRFLEEIREDICLGMDAFNVVESMDSGSGADKQRLVSISSYLLSVLERVAQRLETFYSRLARESIYRPEIEKNPARTRWNVLRRKIKDGSFFILTQGTAFTGSKAASKPFRAIKHAEQDIIFAQVVSQAKNALVGHAQTTRAASARSEADSNSGRRTLAHSHTARAVPSSKAPSSYEMHESHSALQSMSKFMDSNVQSIKRLSQLPSNLSFSHIMAAYGTNPARDQPPIPPIPDIDESISKTALHRRDDSLVSRRLPANSSPSTRDPSRNRGPSPGASGQRLVRRGTNSSISSASGLPMNPAPSAQSHMSFVGRPGLLSRSPSVSSNSAMLLPLELASRSRSQSRTRSDFDARNPHRQIGGTSSSDSGIGAPGPAIKPGLARRKTSGSSPKNRTANQPPTSYSPLSQGSPVREGDGSPHAQSSLLNEQLLTKMHQQNDMLLRAQAKPLSPASPQSGEGADGGGLRALRLAPAHALNGRNLETAYPGGQDSFAPTATAGTNRFRIPLLPLDVR</sequence>
<feature type="compositionally biased region" description="Polar residues" evidence="11">
    <location>
        <begin position="1607"/>
        <end position="1630"/>
    </location>
</feature>
<dbReference type="Pfam" id="PF00175">
    <property type="entry name" value="NAD_binding_1"/>
    <property type="match status" value="1"/>
</dbReference>
<dbReference type="Gene3D" id="3.40.50.80">
    <property type="entry name" value="Nucleotide-binding domain of ferredoxin-NADP reductase (FNR) module"/>
    <property type="match status" value="1"/>
</dbReference>
<dbReference type="Gene3D" id="2.40.30.10">
    <property type="entry name" value="Translation factors"/>
    <property type="match status" value="1"/>
</dbReference>
<dbReference type="InterPro" id="IPR039261">
    <property type="entry name" value="FNR_nucleotide-bd"/>
</dbReference>
<dbReference type="HOGENOM" id="CLU_001693_0_0_1"/>
<evidence type="ECO:0000256" key="3">
    <source>
        <dbReference type="ARBA" id="ARBA00022617"/>
    </source>
</evidence>
<keyword evidence="7" id="KW-0560">Oxidoreductase</keyword>
<dbReference type="Pfam" id="PF00667">
    <property type="entry name" value="FAD_binding_1"/>
    <property type="match status" value="1"/>
</dbReference>
<keyword evidence="5" id="KW-0479">Metal-binding</keyword>
<dbReference type="GO" id="GO:0016702">
    <property type="term" value="F:oxidoreductase activity, acting on single donors with incorporation of molecular oxygen, incorporation of two atoms of oxygen"/>
    <property type="evidence" value="ECO:0007669"/>
    <property type="project" value="UniProtKB-ARBA"/>
</dbReference>
<feature type="compositionally biased region" description="Low complexity" evidence="11">
    <location>
        <begin position="1580"/>
        <end position="1600"/>
    </location>
</feature>
<dbReference type="GO" id="GO:0020037">
    <property type="term" value="F:heme binding"/>
    <property type="evidence" value="ECO:0007669"/>
    <property type="project" value="InterPro"/>
</dbReference>
<dbReference type="Gene3D" id="1.20.990.10">
    <property type="entry name" value="NADPH-cytochrome p450 Reductase, Chain A, domain 3"/>
    <property type="match status" value="1"/>
</dbReference>
<dbReference type="PANTHER" id="PTHR19384:SF17">
    <property type="entry name" value="NADPH--CYTOCHROME P450 REDUCTASE"/>
    <property type="match status" value="1"/>
</dbReference>
<dbReference type="Pfam" id="PF00173">
    <property type="entry name" value="Cyt-b5"/>
    <property type="match status" value="1"/>
</dbReference>
<evidence type="ECO:0000256" key="4">
    <source>
        <dbReference type="ARBA" id="ARBA00022630"/>
    </source>
</evidence>
<evidence type="ECO:0000256" key="8">
    <source>
        <dbReference type="ARBA" id="ARBA00023004"/>
    </source>
</evidence>
<evidence type="ECO:0000256" key="5">
    <source>
        <dbReference type="ARBA" id="ARBA00022723"/>
    </source>
</evidence>
<comment type="similarity">
    <text evidence="2">Belongs to the indoleamine 2,3-dioxygenase family.</text>
</comment>
<dbReference type="InterPro" id="IPR003097">
    <property type="entry name" value="CysJ-like_FAD-binding"/>
</dbReference>
<dbReference type="GO" id="GO:0005829">
    <property type="term" value="C:cytosol"/>
    <property type="evidence" value="ECO:0007669"/>
    <property type="project" value="TreeGrafter"/>
</dbReference>
<keyword evidence="8" id="KW-0408">Iron</keyword>
<dbReference type="InterPro" id="IPR017938">
    <property type="entry name" value="Riboflavin_synthase-like_b-brl"/>
</dbReference>
<accession>A0A072NUB5</accession>
<protein>
    <recommendedName>
        <fullName evidence="9">NADPH--hemoprotein reductase</fullName>
        <ecNumber evidence="9">1.6.2.4</ecNumber>
    </recommendedName>
</protein>
<dbReference type="PRINTS" id="PR00371">
    <property type="entry name" value="FPNCR"/>
</dbReference>
<name>A0A072NUB5_9EURO</name>
<evidence type="ECO:0000256" key="1">
    <source>
        <dbReference type="ARBA" id="ARBA00001974"/>
    </source>
</evidence>
<dbReference type="InterPro" id="IPR036400">
    <property type="entry name" value="Cyt_B5-like_heme/steroid_sf"/>
</dbReference>
<dbReference type="GO" id="GO:0050660">
    <property type="term" value="F:flavin adenine dinucleotide binding"/>
    <property type="evidence" value="ECO:0007669"/>
    <property type="project" value="TreeGrafter"/>
</dbReference>
<dbReference type="InterPro" id="IPR000898">
    <property type="entry name" value="Indolamine_dOase"/>
</dbReference>
<dbReference type="GeneID" id="25287270"/>
<gene>
    <name evidence="13" type="ORF">A1O9_12376</name>
</gene>
<dbReference type="EMBL" id="AMGV01000023">
    <property type="protein sequence ID" value="KEF51459.1"/>
    <property type="molecule type" value="Genomic_DNA"/>
</dbReference>
<dbReference type="GO" id="GO:0019441">
    <property type="term" value="P:L-tryptophan catabolic process to kynurenine"/>
    <property type="evidence" value="ECO:0007669"/>
    <property type="project" value="InterPro"/>
</dbReference>
<evidence type="ECO:0000256" key="9">
    <source>
        <dbReference type="ARBA" id="ARBA00023797"/>
    </source>
</evidence>
<dbReference type="VEuPathDB" id="FungiDB:A1O9_12376"/>
<dbReference type="SUPFAM" id="SSF55856">
    <property type="entry name" value="Cytochrome b5-like heme/steroid binding domain"/>
    <property type="match status" value="1"/>
</dbReference>
<evidence type="ECO:0000256" key="7">
    <source>
        <dbReference type="ARBA" id="ARBA00023002"/>
    </source>
</evidence>
<feature type="domain" description="Cytochrome b5 heme-binding" evidence="12">
    <location>
        <begin position="1000"/>
        <end position="1067"/>
    </location>
</feature>
<feature type="region of interest" description="Disordered" evidence="11">
    <location>
        <begin position="1362"/>
        <end position="1402"/>
    </location>
</feature>
<feature type="region of interest" description="Disordered" evidence="11">
    <location>
        <begin position="1"/>
        <end position="24"/>
    </location>
</feature>
<dbReference type="Gene3D" id="1.20.58.480">
    <property type="match status" value="1"/>
</dbReference>
<dbReference type="Gene3D" id="3.10.120.10">
    <property type="entry name" value="Cytochrome b5-like heme/steroid binding domain"/>
    <property type="match status" value="1"/>
</dbReference>
<dbReference type="GO" id="GO:0010181">
    <property type="term" value="F:FMN binding"/>
    <property type="evidence" value="ECO:0007669"/>
    <property type="project" value="TreeGrafter"/>
</dbReference>
<proteinExistence type="inferred from homology"/>
<comment type="catalytic activity">
    <reaction evidence="10">
        <text>2 oxidized [cytochrome P450] + NADPH = 2 reduced [cytochrome P450] + NADP(+) + H(+)</text>
        <dbReference type="Rhea" id="RHEA:24040"/>
        <dbReference type="Rhea" id="RHEA-COMP:14627"/>
        <dbReference type="Rhea" id="RHEA-COMP:14628"/>
        <dbReference type="ChEBI" id="CHEBI:15378"/>
        <dbReference type="ChEBI" id="CHEBI:55376"/>
        <dbReference type="ChEBI" id="CHEBI:57783"/>
        <dbReference type="ChEBI" id="CHEBI:58349"/>
        <dbReference type="ChEBI" id="CHEBI:60344"/>
        <dbReference type="EC" id="1.6.2.4"/>
    </reaction>
</comment>
<dbReference type="InterPro" id="IPR001433">
    <property type="entry name" value="OxRdtase_FAD/NAD-bd"/>
</dbReference>
<feature type="region of interest" description="Disordered" evidence="11">
    <location>
        <begin position="1465"/>
        <end position="1642"/>
    </location>
</feature>
<organism evidence="13 14">
    <name type="scientific">Exophiala aquamarina CBS 119918</name>
    <dbReference type="NCBI Taxonomy" id="1182545"/>
    <lineage>
        <taxon>Eukaryota</taxon>
        <taxon>Fungi</taxon>
        <taxon>Dikarya</taxon>
        <taxon>Ascomycota</taxon>
        <taxon>Pezizomycotina</taxon>
        <taxon>Eurotiomycetes</taxon>
        <taxon>Chaetothyriomycetidae</taxon>
        <taxon>Chaetothyriales</taxon>
        <taxon>Herpotrichiellaceae</taxon>
        <taxon>Exophiala</taxon>
    </lineage>
</organism>
<dbReference type="EC" id="1.6.2.4" evidence="9"/>
<reference evidence="13 14" key="1">
    <citation type="submission" date="2013-03" db="EMBL/GenBank/DDBJ databases">
        <title>The Genome Sequence of Exophiala aquamarina CBS 119918.</title>
        <authorList>
            <consortium name="The Broad Institute Genomics Platform"/>
            <person name="Cuomo C."/>
            <person name="de Hoog S."/>
            <person name="Gorbushina A."/>
            <person name="Walker B."/>
            <person name="Young S.K."/>
            <person name="Zeng Q."/>
            <person name="Gargeya S."/>
            <person name="Fitzgerald M."/>
            <person name="Haas B."/>
            <person name="Abouelleil A."/>
            <person name="Allen A.W."/>
            <person name="Alvarado L."/>
            <person name="Arachchi H.M."/>
            <person name="Berlin A.M."/>
            <person name="Chapman S.B."/>
            <person name="Gainer-Dewar J."/>
            <person name="Goldberg J."/>
            <person name="Griggs A."/>
            <person name="Gujja S."/>
            <person name="Hansen M."/>
            <person name="Howarth C."/>
            <person name="Imamovic A."/>
            <person name="Ireland A."/>
            <person name="Larimer J."/>
            <person name="McCowan C."/>
            <person name="Murphy C."/>
            <person name="Pearson M."/>
            <person name="Poon T.W."/>
            <person name="Priest M."/>
            <person name="Roberts A."/>
            <person name="Saif S."/>
            <person name="Shea T."/>
            <person name="Sisk P."/>
            <person name="Sykes S."/>
            <person name="Wortman J."/>
            <person name="Nusbaum C."/>
            <person name="Birren B."/>
        </authorList>
    </citation>
    <scope>NUCLEOTIDE SEQUENCE [LARGE SCALE GENOMIC DNA]</scope>
    <source>
        <strain evidence="13 14">CBS 119918</strain>
    </source>
</reference>
<dbReference type="Pfam" id="PF01231">
    <property type="entry name" value="IDO"/>
    <property type="match status" value="1"/>
</dbReference>
<evidence type="ECO:0000259" key="12">
    <source>
        <dbReference type="PROSITE" id="PS50255"/>
    </source>
</evidence>
<dbReference type="PROSITE" id="PS00191">
    <property type="entry name" value="CYTOCHROME_B5_1"/>
    <property type="match status" value="1"/>
</dbReference>
<evidence type="ECO:0000313" key="14">
    <source>
        <dbReference type="Proteomes" id="UP000027920"/>
    </source>
</evidence>
<evidence type="ECO:0000256" key="2">
    <source>
        <dbReference type="ARBA" id="ARBA00007119"/>
    </source>
</evidence>
<evidence type="ECO:0000256" key="11">
    <source>
        <dbReference type="SAM" id="MobiDB-lite"/>
    </source>
</evidence>
<dbReference type="GO" id="GO:0003958">
    <property type="term" value="F:NADPH-hemoprotein reductase activity"/>
    <property type="evidence" value="ECO:0007669"/>
    <property type="project" value="UniProtKB-EC"/>
</dbReference>
<feature type="compositionally biased region" description="Polar residues" evidence="11">
    <location>
        <begin position="1507"/>
        <end position="1516"/>
    </location>
</feature>
<dbReference type="SUPFAM" id="SSF52343">
    <property type="entry name" value="Ferredoxin reductase-like, C-terminal NADP-linked domain"/>
    <property type="match status" value="1"/>
</dbReference>
<comment type="cofactor">
    <cofactor evidence="1">
        <name>FAD</name>
        <dbReference type="ChEBI" id="CHEBI:57692"/>
    </cofactor>
</comment>
<dbReference type="OrthoDB" id="260519at2759"/>
<dbReference type="PROSITE" id="PS50255">
    <property type="entry name" value="CYTOCHROME_B5_2"/>
    <property type="match status" value="1"/>
</dbReference>
<dbReference type="Proteomes" id="UP000027920">
    <property type="component" value="Unassembled WGS sequence"/>
</dbReference>
<keyword evidence="3" id="KW-0349">Heme</keyword>
<dbReference type="STRING" id="1182545.A0A072NUB5"/>
<keyword evidence="6" id="KW-0274">FAD</keyword>
<keyword evidence="14" id="KW-1185">Reference proteome</keyword>
<dbReference type="InterPro" id="IPR023173">
    <property type="entry name" value="NADPH_Cyt_P450_Rdtase_alpha"/>
</dbReference>
<evidence type="ECO:0000256" key="6">
    <source>
        <dbReference type="ARBA" id="ARBA00022827"/>
    </source>
</evidence>
<dbReference type="SUPFAM" id="SSF140959">
    <property type="entry name" value="Indolic compounds 2,3-dioxygenase-like"/>
    <property type="match status" value="1"/>
</dbReference>
<keyword evidence="4" id="KW-0285">Flavoprotein</keyword>
<dbReference type="InterPro" id="IPR001199">
    <property type="entry name" value="Cyt_B5-like_heme/steroid-bd"/>
</dbReference>
<comment type="caution">
    <text evidence="13">The sequence shown here is derived from an EMBL/GenBank/DDBJ whole genome shotgun (WGS) entry which is preliminary data.</text>
</comment>
<feature type="compositionally biased region" description="Low complexity" evidence="11">
    <location>
        <begin position="1540"/>
        <end position="1549"/>
    </location>
</feature>
<dbReference type="SUPFAM" id="SSF63380">
    <property type="entry name" value="Riboflavin synthase domain-like"/>
    <property type="match status" value="1"/>
</dbReference>
<dbReference type="SMART" id="SM01117">
    <property type="entry name" value="Cyt-b5"/>
    <property type="match status" value="1"/>
</dbReference>
<dbReference type="RefSeq" id="XP_013254049.1">
    <property type="nucleotide sequence ID" value="XM_013398595.1"/>
</dbReference>
<dbReference type="InterPro" id="IPR037217">
    <property type="entry name" value="Trp/Indoleamine_2_3_dOase-like"/>
</dbReference>
<dbReference type="PANTHER" id="PTHR19384">
    <property type="entry name" value="NITRIC OXIDE SYNTHASE-RELATED"/>
    <property type="match status" value="1"/>
</dbReference>
<evidence type="ECO:0000313" key="13">
    <source>
        <dbReference type="EMBL" id="KEF51459.1"/>
    </source>
</evidence>
<dbReference type="InterPro" id="IPR001709">
    <property type="entry name" value="Flavoprot_Pyr_Nucl_cyt_Rdtase"/>
</dbReference>
<dbReference type="GO" id="GO:0046872">
    <property type="term" value="F:metal ion binding"/>
    <property type="evidence" value="ECO:0007669"/>
    <property type="project" value="UniProtKB-KW"/>
</dbReference>